<evidence type="ECO:0000313" key="1">
    <source>
        <dbReference type="EMBL" id="MDQ0649411.1"/>
    </source>
</evidence>
<gene>
    <name evidence="1" type="ORF">QFZ53_003607</name>
</gene>
<comment type="caution">
    <text evidence="1">The sequence shown here is derived from an EMBL/GenBank/DDBJ whole genome shotgun (WGS) entry which is preliminary data.</text>
</comment>
<dbReference type="AlphaFoldDB" id="A0AAW8F4L9"/>
<organism evidence="1 2">
    <name type="scientific">Microbacterium natoriense</name>
    <dbReference type="NCBI Taxonomy" id="284570"/>
    <lineage>
        <taxon>Bacteria</taxon>
        <taxon>Bacillati</taxon>
        <taxon>Actinomycetota</taxon>
        <taxon>Actinomycetes</taxon>
        <taxon>Micrococcales</taxon>
        <taxon>Microbacteriaceae</taxon>
        <taxon>Microbacterium</taxon>
    </lineage>
</organism>
<dbReference type="EMBL" id="JAUSXV010000001">
    <property type="protein sequence ID" value="MDQ0649411.1"/>
    <property type="molecule type" value="Genomic_DNA"/>
</dbReference>
<evidence type="ECO:0000313" key="2">
    <source>
        <dbReference type="Proteomes" id="UP001244427"/>
    </source>
</evidence>
<proteinExistence type="predicted"/>
<sequence>MSEFVWRFANRADGNDLLTLLGDTDVSFDGYPTDPASWFDWLASLDWIASGNEPQSGSDPTGQWWVGEARVFEIPTARRELETQVDKLSRAEAFLAMTEYLWRFANRRGANQVADVVSILRASVSSAELGNFWEDWVKSVRWVLAGNPVQSGPPLSDDVFNG</sequence>
<keyword evidence="2" id="KW-1185">Reference proteome</keyword>
<name>A0AAW8F4L9_9MICO</name>
<accession>A0AAW8F4L9</accession>
<protein>
    <submittedName>
        <fullName evidence="1">Uncharacterized protein</fullName>
    </submittedName>
</protein>
<dbReference type="RefSeq" id="WP_307298728.1">
    <property type="nucleotide sequence ID" value="NZ_JAUSXV010000001.1"/>
</dbReference>
<dbReference type="Proteomes" id="UP001244427">
    <property type="component" value="Unassembled WGS sequence"/>
</dbReference>
<reference evidence="1 2" key="1">
    <citation type="submission" date="2023-07" db="EMBL/GenBank/DDBJ databases">
        <title>Comparative genomics of wheat-associated soil bacteria to identify genetic determinants of phenazine resistance.</title>
        <authorList>
            <person name="Mouncey N."/>
        </authorList>
    </citation>
    <scope>NUCLEOTIDE SEQUENCE [LARGE SCALE GENOMIC DNA]</scope>
    <source>
        <strain evidence="1 2">W4I9-1</strain>
    </source>
</reference>